<organism evidence="9 10">
    <name type="scientific">Caballeronia arvi</name>
    <dbReference type="NCBI Taxonomy" id="1777135"/>
    <lineage>
        <taxon>Bacteria</taxon>
        <taxon>Pseudomonadati</taxon>
        <taxon>Pseudomonadota</taxon>
        <taxon>Betaproteobacteria</taxon>
        <taxon>Burkholderiales</taxon>
        <taxon>Burkholderiaceae</taxon>
        <taxon>Caballeronia</taxon>
    </lineage>
</organism>
<feature type="transmembrane region" description="Helical" evidence="8">
    <location>
        <begin position="116"/>
        <end position="149"/>
    </location>
</feature>
<evidence type="ECO:0000256" key="6">
    <source>
        <dbReference type="ARBA" id="ARBA00023136"/>
    </source>
</evidence>
<accession>A0A158K9U9</accession>
<comment type="caution">
    <text evidence="9">The sequence shown here is derived from an EMBL/GenBank/DDBJ whole genome shotgun (WGS) entry which is preliminary data.</text>
</comment>
<evidence type="ECO:0000256" key="5">
    <source>
        <dbReference type="ARBA" id="ARBA00022989"/>
    </source>
</evidence>
<dbReference type="Proteomes" id="UP000055019">
    <property type="component" value="Unassembled WGS sequence"/>
</dbReference>
<dbReference type="AlphaFoldDB" id="A0A158K9U9"/>
<dbReference type="PIRSF" id="PIRSF002746">
    <property type="entry name" value="Gluconate_transporter"/>
    <property type="match status" value="1"/>
</dbReference>
<dbReference type="PANTHER" id="PTHR30354">
    <property type="entry name" value="GNT FAMILY GLUCONATE TRANSPORTER"/>
    <property type="match status" value="1"/>
</dbReference>
<evidence type="ECO:0000256" key="7">
    <source>
        <dbReference type="ARBA" id="ARBA00049663"/>
    </source>
</evidence>
<protein>
    <submittedName>
        <fullName evidence="9">Gluconate transporter</fullName>
    </submittedName>
</protein>
<evidence type="ECO:0000256" key="3">
    <source>
        <dbReference type="ARBA" id="ARBA00022475"/>
    </source>
</evidence>
<proteinExistence type="inferred from homology"/>
<feature type="transmembrane region" description="Helical" evidence="8">
    <location>
        <begin position="254"/>
        <end position="274"/>
    </location>
</feature>
<keyword evidence="4 8" id="KW-0812">Transmembrane</keyword>
<evidence type="ECO:0000256" key="4">
    <source>
        <dbReference type="ARBA" id="ARBA00022692"/>
    </source>
</evidence>
<dbReference type="PANTHER" id="PTHR30354:SF22">
    <property type="entry name" value="HIGH-AFFINITY GLUCONATE TRANSPORTER"/>
    <property type="match status" value="1"/>
</dbReference>
<dbReference type="GO" id="GO:0005886">
    <property type="term" value="C:plasma membrane"/>
    <property type="evidence" value="ECO:0007669"/>
    <property type="project" value="UniProtKB-SubCell"/>
</dbReference>
<dbReference type="EMBL" id="FCOM02000028">
    <property type="protein sequence ID" value="SAL77894.1"/>
    <property type="molecule type" value="Genomic_DNA"/>
</dbReference>
<evidence type="ECO:0000256" key="2">
    <source>
        <dbReference type="ARBA" id="ARBA00022448"/>
    </source>
</evidence>
<dbReference type="InterPro" id="IPR003474">
    <property type="entry name" value="Glcn_transporter"/>
</dbReference>
<feature type="transmembrane region" description="Helical" evidence="8">
    <location>
        <begin position="78"/>
        <end position="96"/>
    </location>
</feature>
<feature type="transmembrane region" description="Helical" evidence="8">
    <location>
        <begin position="201"/>
        <end position="223"/>
    </location>
</feature>
<dbReference type="GO" id="GO:0015128">
    <property type="term" value="F:gluconate transmembrane transporter activity"/>
    <property type="evidence" value="ECO:0007669"/>
    <property type="project" value="InterPro"/>
</dbReference>
<keyword evidence="10" id="KW-1185">Reference proteome</keyword>
<feature type="transmembrane region" description="Helical" evidence="8">
    <location>
        <begin position="369"/>
        <end position="397"/>
    </location>
</feature>
<evidence type="ECO:0000313" key="9">
    <source>
        <dbReference type="EMBL" id="SAL77894.1"/>
    </source>
</evidence>
<evidence type="ECO:0000313" key="10">
    <source>
        <dbReference type="Proteomes" id="UP000055019"/>
    </source>
</evidence>
<gene>
    <name evidence="9" type="ORF">AWB74_05249</name>
</gene>
<feature type="transmembrane region" description="Helical" evidence="8">
    <location>
        <begin position="21"/>
        <end position="40"/>
    </location>
</feature>
<comment type="similarity">
    <text evidence="7">Belongs to the GntP permease family.</text>
</comment>
<dbReference type="Pfam" id="PF02447">
    <property type="entry name" value="GntP_permease"/>
    <property type="match status" value="1"/>
</dbReference>
<feature type="transmembrane region" description="Helical" evidence="8">
    <location>
        <begin position="294"/>
        <end position="311"/>
    </location>
</feature>
<keyword evidence="3" id="KW-1003">Cell membrane</keyword>
<feature type="transmembrane region" description="Helical" evidence="8">
    <location>
        <begin position="451"/>
        <end position="471"/>
    </location>
</feature>
<evidence type="ECO:0000256" key="1">
    <source>
        <dbReference type="ARBA" id="ARBA00004651"/>
    </source>
</evidence>
<reference evidence="9" key="1">
    <citation type="submission" date="2016-01" db="EMBL/GenBank/DDBJ databases">
        <authorList>
            <person name="Peeters C."/>
        </authorList>
    </citation>
    <scope>NUCLEOTIDE SEQUENCE [LARGE SCALE GENOMIC DNA]</scope>
    <source>
        <strain evidence="9">LMG 29317</strain>
    </source>
</reference>
<feature type="transmembrane region" description="Helical" evidence="8">
    <location>
        <begin position="409"/>
        <end position="431"/>
    </location>
</feature>
<name>A0A158K9U9_9BURK</name>
<sequence>MRAGKTSPNRESFMTHLDIQLLLTALVSVLLLVALIVSRVKMHPLLALLVVSVGVGFATGMEPGSIVKHLIDGAGKTLGAVGVVIALGAMLGKILADAGITEQIAEAILRHASDRMIPWAMTLVAFIVGIPMFFEVGLVVMLPLIFSVARKLESHARFKGSAYVYVGVPVIAALAAMHGMVPPHPGPLTAIATLKTSVGPTMLYGFLAAIPAMILGGPLYGALISPRMSTKPDQALLDQFTVTGRADGGERPGVALGVLAALLPAILMLVHAVAEMVLPKGTAAMHVASFLGNPLIAMLLGVLFAIVALVIARGGDADKLRDALGQSLRPIASIIMIIAGGGAFQQMLTSAKVGDAIVHLTQQFAFPPLILGWLIAMLLSVSTGSATVGIVGAAGLLAPLAGVDPSLNLPLLALSIGCGSLFFNYANHAGFWMVKESFGMTMGEATKTISVVQSIVAVVGLIMVLVFNAALPVH</sequence>
<keyword evidence="6 8" id="KW-0472">Membrane</keyword>
<comment type="subcellular location">
    <subcellularLocation>
        <location evidence="1">Cell membrane</location>
        <topology evidence="1">Multi-pass membrane protein</topology>
    </subcellularLocation>
</comment>
<feature type="transmembrane region" description="Helical" evidence="8">
    <location>
        <begin position="161"/>
        <end position="181"/>
    </location>
</feature>
<dbReference type="NCBIfam" id="TIGR00791">
    <property type="entry name" value="gntP"/>
    <property type="match status" value="1"/>
</dbReference>
<feature type="transmembrane region" description="Helical" evidence="8">
    <location>
        <begin position="46"/>
        <end position="66"/>
    </location>
</feature>
<keyword evidence="5 8" id="KW-1133">Transmembrane helix</keyword>
<keyword evidence="2" id="KW-0813">Transport</keyword>
<evidence type="ECO:0000256" key="8">
    <source>
        <dbReference type="SAM" id="Phobius"/>
    </source>
</evidence>